<proteinExistence type="predicted"/>
<keyword evidence="1" id="KW-0175">Coiled coil</keyword>
<evidence type="ECO:0000256" key="1">
    <source>
        <dbReference type="SAM" id="Coils"/>
    </source>
</evidence>
<dbReference type="Proteomes" id="UP000294614">
    <property type="component" value="Unassembled WGS sequence"/>
</dbReference>
<dbReference type="InterPro" id="IPR025503">
    <property type="entry name" value="DUF4391"/>
</dbReference>
<dbReference type="OrthoDB" id="9805811at2"/>
<gene>
    <name evidence="2" type="ORF">C8D98_2630</name>
</gene>
<evidence type="ECO:0000313" key="3">
    <source>
        <dbReference type="Proteomes" id="UP000294614"/>
    </source>
</evidence>
<organism evidence="2 3">
    <name type="scientific">Seleniivibrio woodruffii</name>
    <dbReference type="NCBI Taxonomy" id="1078050"/>
    <lineage>
        <taxon>Bacteria</taxon>
        <taxon>Pseudomonadati</taxon>
        <taxon>Deferribacterota</taxon>
        <taxon>Deferribacteres</taxon>
        <taxon>Deferribacterales</taxon>
        <taxon>Geovibrionaceae</taxon>
        <taxon>Seleniivibrio</taxon>
    </lineage>
</organism>
<protein>
    <submittedName>
        <fullName evidence="2">Uncharacterized protein DUF4391</fullName>
    </submittedName>
</protein>
<evidence type="ECO:0000313" key="2">
    <source>
        <dbReference type="EMBL" id="TCK58428.1"/>
    </source>
</evidence>
<keyword evidence="3" id="KW-1185">Reference proteome</keyword>
<name>A0A4R1K2Z6_9BACT</name>
<reference evidence="2 3" key="1">
    <citation type="submission" date="2019-03" db="EMBL/GenBank/DDBJ databases">
        <title>Genomic Encyclopedia of Type Strains, Phase IV (KMG-IV): sequencing the most valuable type-strain genomes for metagenomic binning, comparative biology and taxonomic classification.</title>
        <authorList>
            <person name="Goeker M."/>
        </authorList>
    </citation>
    <scope>NUCLEOTIDE SEQUENCE [LARGE SCALE GENOMIC DNA]</scope>
    <source>
        <strain evidence="2 3">DSM 24984</strain>
    </source>
</reference>
<feature type="coiled-coil region" evidence="1">
    <location>
        <begin position="200"/>
        <end position="249"/>
    </location>
</feature>
<dbReference type="Pfam" id="PF14335">
    <property type="entry name" value="DUF4391"/>
    <property type="match status" value="1"/>
</dbReference>
<comment type="caution">
    <text evidence="2">The sequence shown here is derived from an EMBL/GenBank/DDBJ whole genome shotgun (WGS) entry which is preliminary data.</text>
</comment>
<sequence>MVEVLKTVWDKISFPDSTILGSRVAKKLFLESDSLTAADKKLIKDNVKNIYWAYTLKTSTCTIMPYKDDVREYLEIAILEVELVKPKGYKRIAEIIHRMIPYPLLLGFSDNNDNIALSFAHKRFSQAEKGAYVSEQFYTTEWIKKSTLMDFEKAFIDSLSLDKQKLHNFYTLYCSWQDCFIGYECGKLNGEFKLGDRNSRSEMLDRTREIEQKIAELRSQIKGADFNRQVELNTKIKKFEQELKKLAQNI</sequence>
<dbReference type="AlphaFoldDB" id="A0A4R1K2Z6"/>
<accession>A0A4R1K2Z6</accession>
<dbReference type="RefSeq" id="WP_132874597.1">
    <property type="nucleotide sequence ID" value="NZ_SMGG01000007.1"/>
</dbReference>
<dbReference type="EMBL" id="SMGG01000007">
    <property type="protein sequence ID" value="TCK58428.1"/>
    <property type="molecule type" value="Genomic_DNA"/>
</dbReference>